<proteinExistence type="predicted"/>
<dbReference type="Proteomes" id="UP000286931">
    <property type="component" value="Unassembled WGS sequence"/>
</dbReference>
<dbReference type="AlphaFoldDB" id="A0A401YKA3"/>
<dbReference type="EMBL" id="BIFH01000016">
    <property type="protein sequence ID" value="GCD95044.1"/>
    <property type="molecule type" value="Genomic_DNA"/>
</dbReference>
<sequence length="273" mass="27838">MPSGNYRAGMRIVGGGMEAVTEVGYRRARVGGGSEAARLPVGRLRVDRLPTGCDAVLVAGDLQGVAPSPWGGPPVLLGVALADFLTVWAQEGSAPMPERVGVVLAGDLYAAPAADRRGATGAVRDVWWAFAAAGCPFVVGVAGNHDEVSTADLAEAGPHVVLLDGAHVDVGGVRFAGVGRIIGDPKRPGRRAEEAQTALVDRVLGAGPDVLILHEGPRGPAPTQPGRAETAARIRAAPPALTICGHVHWPVPVAPAPGGHTLNTDARAILLTV</sequence>
<name>A0A401YKA3_9ACTN</name>
<evidence type="ECO:0000313" key="2">
    <source>
        <dbReference type="Proteomes" id="UP000286931"/>
    </source>
</evidence>
<comment type="caution">
    <text evidence="1">The sequence shown here is derived from an EMBL/GenBank/DDBJ whole genome shotgun (WGS) entry which is preliminary data.</text>
</comment>
<keyword evidence="2" id="KW-1185">Reference proteome</keyword>
<dbReference type="SUPFAM" id="SSF56300">
    <property type="entry name" value="Metallo-dependent phosphatases"/>
    <property type="match status" value="1"/>
</dbReference>
<dbReference type="InterPro" id="IPR029052">
    <property type="entry name" value="Metallo-depent_PP-like"/>
</dbReference>
<gene>
    <name evidence="1" type="ORF">EHYA_02713</name>
</gene>
<protein>
    <recommendedName>
        <fullName evidence="3">Calcineurin-like phosphoesterase domain-containing protein</fullName>
    </recommendedName>
</protein>
<reference evidence="1 2" key="1">
    <citation type="submission" date="2018-12" db="EMBL/GenBank/DDBJ databases">
        <title>Draft genome sequence of Embleya hyalina NBRC 13850T.</title>
        <authorList>
            <person name="Komaki H."/>
            <person name="Hosoyama A."/>
            <person name="Kimura A."/>
            <person name="Ichikawa N."/>
            <person name="Tamura T."/>
        </authorList>
    </citation>
    <scope>NUCLEOTIDE SEQUENCE [LARGE SCALE GENOMIC DNA]</scope>
    <source>
        <strain evidence="1 2">NBRC 13850</strain>
    </source>
</reference>
<evidence type="ECO:0008006" key="3">
    <source>
        <dbReference type="Google" id="ProtNLM"/>
    </source>
</evidence>
<evidence type="ECO:0000313" key="1">
    <source>
        <dbReference type="EMBL" id="GCD95044.1"/>
    </source>
</evidence>
<dbReference type="Gene3D" id="3.60.21.10">
    <property type="match status" value="1"/>
</dbReference>
<organism evidence="1 2">
    <name type="scientific">Embleya hyalina</name>
    <dbReference type="NCBI Taxonomy" id="516124"/>
    <lineage>
        <taxon>Bacteria</taxon>
        <taxon>Bacillati</taxon>
        <taxon>Actinomycetota</taxon>
        <taxon>Actinomycetes</taxon>
        <taxon>Kitasatosporales</taxon>
        <taxon>Streptomycetaceae</taxon>
        <taxon>Embleya</taxon>
    </lineage>
</organism>
<accession>A0A401YKA3</accession>